<evidence type="ECO:0000256" key="1">
    <source>
        <dbReference type="SAM" id="MobiDB-lite"/>
    </source>
</evidence>
<evidence type="ECO:0008006" key="4">
    <source>
        <dbReference type="Google" id="ProtNLM"/>
    </source>
</evidence>
<evidence type="ECO:0000313" key="3">
    <source>
        <dbReference type="Proteomes" id="UP000444721"/>
    </source>
</evidence>
<organism evidence="2 3">
    <name type="scientific">Naegleria fowleri</name>
    <name type="common">Brain eating amoeba</name>
    <dbReference type="NCBI Taxonomy" id="5763"/>
    <lineage>
        <taxon>Eukaryota</taxon>
        <taxon>Discoba</taxon>
        <taxon>Heterolobosea</taxon>
        <taxon>Tetramitia</taxon>
        <taxon>Eutetramitia</taxon>
        <taxon>Vahlkampfiidae</taxon>
        <taxon>Naegleria</taxon>
    </lineage>
</organism>
<name>A0A6A5C7D1_NAEFO</name>
<keyword evidence="3" id="KW-1185">Reference proteome</keyword>
<gene>
    <name evidence="2" type="ORF">FDP41_000246</name>
</gene>
<comment type="caution">
    <text evidence="2">The sequence shown here is derived from an EMBL/GenBank/DDBJ whole genome shotgun (WGS) entry which is preliminary data.</text>
</comment>
<dbReference type="OMA" id="NCMAIPK"/>
<sequence>MDEGSTSAIVLQVSSYAIRYDWNDLESIEPRSLINCMAIPKRLVEPQLALLNQEGMGVTSSSSTSNTHPNTSGHHDGGGSQHAKSFLASSCEKQVMMMRGKILVERKTIHQDKMDKENFLEGVTVEFDSHYTNVLGNVNSSPSSQLLTNLAVGNEALELKRKHPNDYFLYFPIRYGILNTELSDSNVHINENTALEILVILISKCLRDLISNDNTKQSVLLMFSDLFINQQQYHLKFVINQMLLTFPNIVHLSVQKDSIMSLYGSGIMHHQTELYTIDMGFTKTSVYSYHHNGRLANIITFPYGGIDIYNLIIGILQMSNLDHNIDISSNLKEFDENIRKYFLTLKYSAHQETFQHVHNIMVDDSQKLAKTLTISSDVFYIATNMYFNTKLLPTPKKKIFSALNPSSHSKVTSIDKYLTKSFKGGLGGVTICLTGGFSNVQHLPEHLKEVLKKKRIKILYSNERDKLVPVYAVTWKGGVIITHVMEASSDQDEDTANKDKTNLFDKLFARREELLAKNGLNMSPILDKII</sequence>
<evidence type="ECO:0000313" key="2">
    <source>
        <dbReference type="EMBL" id="KAF0985207.1"/>
    </source>
</evidence>
<dbReference type="RefSeq" id="XP_044569920.1">
    <property type="nucleotide sequence ID" value="XM_044705656.1"/>
</dbReference>
<dbReference type="SUPFAM" id="SSF53067">
    <property type="entry name" value="Actin-like ATPase domain"/>
    <property type="match status" value="1"/>
</dbReference>
<dbReference type="VEuPathDB" id="AmoebaDB:NfTy_024650"/>
<reference evidence="2 3" key="1">
    <citation type="journal article" date="2019" name="Sci. Rep.">
        <title>Nanopore sequencing improves the draft genome of the human pathogenic amoeba Naegleria fowleri.</title>
        <authorList>
            <person name="Liechti N."/>
            <person name="Schurch N."/>
            <person name="Bruggmann R."/>
            <person name="Wittwer M."/>
        </authorList>
    </citation>
    <scope>NUCLEOTIDE SEQUENCE [LARGE SCALE GENOMIC DNA]</scope>
    <source>
        <strain evidence="2 3">ATCC 30894</strain>
    </source>
</reference>
<accession>A0A6A5C7D1</accession>
<dbReference type="VEuPathDB" id="AmoebaDB:FDP41_000246"/>
<dbReference type="Proteomes" id="UP000444721">
    <property type="component" value="Unassembled WGS sequence"/>
</dbReference>
<dbReference type="EMBL" id="VFQX01000001">
    <property type="protein sequence ID" value="KAF0985207.1"/>
    <property type="molecule type" value="Genomic_DNA"/>
</dbReference>
<feature type="region of interest" description="Disordered" evidence="1">
    <location>
        <begin position="54"/>
        <end position="83"/>
    </location>
</feature>
<dbReference type="OrthoDB" id="10256216at2759"/>
<dbReference type="Gene3D" id="3.90.640.10">
    <property type="entry name" value="Actin, Chain A, domain 4"/>
    <property type="match status" value="1"/>
</dbReference>
<protein>
    <recommendedName>
        <fullName evidence="4">Actin-related protein 8</fullName>
    </recommendedName>
</protein>
<dbReference type="Gene3D" id="3.30.420.40">
    <property type="match status" value="2"/>
</dbReference>
<dbReference type="VEuPathDB" id="AmoebaDB:NF0060770"/>
<feature type="compositionally biased region" description="Low complexity" evidence="1">
    <location>
        <begin position="59"/>
        <end position="72"/>
    </location>
</feature>
<dbReference type="AlphaFoldDB" id="A0A6A5C7D1"/>
<proteinExistence type="predicted"/>
<dbReference type="InterPro" id="IPR043129">
    <property type="entry name" value="ATPase_NBD"/>
</dbReference>
<dbReference type="GeneID" id="68107464"/>